<sequence>MILDDVRHLVKIELKRISSRRTLLNSNMGSPFTFRNHTFIRLSLIIAVVVIATWNILSVQSRYFSKVAKFQASHNKKADLYSFQESVCLIAPYIDAVSYAGSLNNNPVFKLAIADNVMYIDFDINAKPGQYITARRTEKIDKPFIYEISFLNRSLDQFQFIQRGISGTHDFSDGFAKKLNSDKSTISSIHPCDSRQAFVSASVILATDKPYNNTDKYGWKAALYTNNVMCHDTVKASAFDLLLTSNLSDYKVLNVVGPSATDIIVEKSGQMTNDERGIQFAPNSGLLISFNDSTTHKFATHNHFIGDYDVDNLEPKRDLCPKINGTDKGLKGFKHSMKLGPLSTVTKIGDSLYFFYLNEDSEDMRLKMEWPHSDTTEYPDNIAQVVAGKEKEKVNIFASDKKMMAITTYNQSRNIMAIYHKAKSGLELFDCVYPCVESKQKTTAIKGIVPDDITDWAGCKKIATFFGLINTLHNYGEDIMNTYTKYSHTPKLELPPSAVHADGDDFWFFTRYNTLTIMRANAKDCSVLDFTTVNVFHETKVSALLGQKDPPFYVEDRYYGTDNKKWIPELDQVYYYNIKRDPPTVGPSTTLNPATSDTPSPTDISSTSNVPSTSEGESTAPTNGKDTSTSSLVVFSIIAVVLAVVVVISAAACCLMSGSRADAGTNKSYKSLRRPPPFREKSKKSHKSVRGSPKKQSLPARKSNLSGTKSVRSQKLSKSGKLSQTGSGHKSVRSGLHSPSLKSSAKVKSADRSPKNSSPKSSPIKSPKSKSIKMK</sequence>
<keyword evidence="2" id="KW-0472">Membrane</keyword>
<keyword evidence="2" id="KW-1133">Transmembrane helix</keyword>
<comment type="caution">
    <text evidence="3">The sequence shown here is derived from an EMBL/GenBank/DDBJ whole genome shotgun (WGS) entry which is preliminary data.</text>
</comment>
<feature type="compositionally biased region" description="Low complexity" evidence="1">
    <location>
        <begin position="595"/>
        <end position="608"/>
    </location>
</feature>
<dbReference type="EMBL" id="JAIFTH010000009">
    <property type="protein sequence ID" value="KAG9511339.1"/>
    <property type="molecule type" value="Genomic_DNA"/>
</dbReference>
<keyword evidence="2" id="KW-0812">Transmembrane</keyword>
<organism evidence="3 4">
    <name type="scientific">Fragariocoptes setiger</name>
    <dbReference type="NCBI Taxonomy" id="1670756"/>
    <lineage>
        <taxon>Eukaryota</taxon>
        <taxon>Metazoa</taxon>
        <taxon>Ecdysozoa</taxon>
        <taxon>Arthropoda</taxon>
        <taxon>Chelicerata</taxon>
        <taxon>Arachnida</taxon>
        <taxon>Acari</taxon>
        <taxon>Acariformes</taxon>
        <taxon>Trombidiformes</taxon>
        <taxon>Prostigmata</taxon>
        <taxon>Eupodina</taxon>
        <taxon>Eriophyoidea</taxon>
        <taxon>Phytoptidae</taxon>
        <taxon>Fragariocoptes</taxon>
    </lineage>
</organism>
<reference evidence="3 4" key="1">
    <citation type="submission" date="2020-10" db="EMBL/GenBank/DDBJ databases">
        <authorList>
            <person name="Klimov P.B."/>
            <person name="Dyachkov S.M."/>
            <person name="Chetverikov P.E."/>
        </authorList>
    </citation>
    <scope>NUCLEOTIDE SEQUENCE [LARGE SCALE GENOMIC DNA]</scope>
    <source>
        <strain evidence="3">BMOC 18-1129-001#AD2665</strain>
        <tissue evidence="3">Entire mites</tissue>
    </source>
</reference>
<evidence type="ECO:0000313" key="4">
    <source>
        <dbReference type="Proteomes" id="UP000825002"/>
    </source>
</evidence>
<feature type="region of interest" description="Disordered" evidence="1">
    <location>
        <begin position="585"/>
        <end position="627"/>
    </location>
</feature>
<feature type="compositionally biased region" description="Polar residues" evidence="1">
    <location>
        <begin position="609"/>
        <end position="627"/>
    </location>
</feature>
<accession>A0ABQ7SD44</accession>
<feature type="compositionally biased region" description="Low complexity" evidence="1">
    <location>
        <begin position="755"/>
        <end position="766"/>
    </location>
</feature>
<name>A0ABQ7SD44_9ACAR</name>
<feature type="non-terminal residue" evidence="3">
    <location>
        <position position="775"/>
    </location>
</feature>
<feature type="compositionally biased region" description="Basic residues" evidence="1">
    <location>
        <begin position="681"/>
        <end position="693"/>
    </location>
</feature>
<keyword evidence="4" id="KW-1185">Reference proteome</keyword>
<evidence type="ECO:0000256" key="2">
    <source>
        <dbReference type="SAM" id="Phobius"/>
    </source>
</evidence>
<gene>
    <name evidence="3" type="ORF">GZH46_00083</name>
</gene>
<protein>
    <submittedName>
        <fullName evidence="3">Uncharacterized protein</fullName>
    </submittedName>
</protein>
<feature type="transmembrane region" description="Helical" evidence="2">
    <location>
        <begin position="38"/>
        <end position="57"/>
    </location>
</feature>
<proteinExistence type="predicted"/>
<evidence type="ECO:0000313" key="3">
    <source>
        <dbReference type="EMBL" id="KAG9511339.1"/>
    </source>
</evidence>
<feature type="transmembrane region" description="Helical" evidence="2">
    <location>
        <begin position="632"/>
        <end position="657"/>
    </location>
</feature>
<evidence type="ECO:0000256" key="1">
    <source>
        <dbReference type="SAM" id="MobiDB-lite"/>
    </source>
</evidence>
<feature type="region of interest" description="Disordered" evidence="1">
    <location>
        <begin position="662"/>
        <end position="775"/>
    </location>
</feature>
<feature type="compositionally biased region" description="Low complexity" evidence="1">
    <location>
        <begin position="713"/>
        <end position="728"/>
    </location>
</feature>
<dbReference type="Proteomes" id="UP000825002">
    <property type="component" value="Unassembled WGS sequence"/>
</dbReference>